<sequence>MNRNSVNHYTKGTGCQFFEEILPYAKIPSVLYGVDRQDIREPTTMASLIRLRRLASVRVQSSAKERQFIDVPVLLFMNTFA</sequence>
<organism evidence="1 2">
    <name type="scientific">Novipirellula caenicola</name>
    <dbReference type="NCBI Taxonomy" id="1536901"/>
    <lineage>
        <taxon>Bacteria</taxon>
        <taxon>Pseudomonadati</taxon>
        <taxon>Planctomycetota</taxon>
        <taxon>Planctomycetia</taxon>
        <taxon>Pirellulales</taxon>
        <taxon>Pirellulaceae</taxon>
        <taxon>Novipirellula</taxon>
    </lineage>
</organism>
<proteinExistence type="predicted"/>
<dbReference type="Proteomes" id="UP001416858">
    <property type="component" value="Unassembled WGS sequence"/>
</dbReference>
<dbReference type="EMBL" id="BAABRO010000001">
    <property type="protein sequence ID" value="GAA5505289.1"/>
    <property type="molecule type" value="Genomic_DNA"/>
</dbReference>
<protein>
    <submittedName>
        <fullName evidence="1">Uncharacterized protein</fullName>
    </submittedName>
</protein>
<gene>
    <name evidence="1" type="ORF">Rcae01_00733</name>
</gene>
<evidence type="ECO:0000313" key="1">
    <source>
        <dbReference type="EMBL" id="GAA5505289.1"/>
    </source>
</evidence>
<accession>A0ABP9VJB3</accession>
<keyword evidence="2" id="KW-1185">Reference proteome</keyword>
<evidence type="ECO:0000313" key="2">
    <source>
        <dbReference type="Proteomes" id="UP001416858"/>
    </source>
</evidence>
<reference evidence="1 2" key="1">
    <citation type="submission" date="2024-02" db="EMBL/GenBank/DDBJ databases">
        <title>Rhodopirellula caenicola NBRC 110016.</title>
        <authorList>
            <person name="Ichikawa N."/>
            <person name="Katano-Makiyama Y."/>
            <person name="Hidaka K."/>
        </authorList>
    </citation>
    <scope>NUCLEOTIDE SEQUENCE [LARGE SCALE GENOMIC DNA]</scope>
    <source>
        <strain evidence="1 2">NBRC 110016</strain>
    </source>
</reference>
<comment type="caution">
    <text evidence="1">The sequence shown here is derived from an EMBL/GenBank/DDBJ whole genome shotgun (WGS) entry which is preliminary data.</text>
</comment>
<name>A0ABP9VJB3_9BACT</name>